<evidence type="ECO:0000256" key="5">
    <source>
        <dbReference type="ARBA" id="ARBA00023136"/>
    </source>
</evidence>
<dbReference type="CDD" id="cd06261">
    <property type="entry name" value="TM_PBP2"/>
    <property type="match status" value="1"/>
</dbReference>
<feature type="transmembrane region" description="Helical" evidence="6">
    <location>
        <begin position="7"/>
        <end position="25"/>
    </location>
</feature>
<keyword evidence="5 6" id="KW-0472">Membrane</keyword>
<dbReference type="GO" id="GO:0055085">
    <property type="term" value="P:transmembrane transport"/>
    <property type="evidence" value="ECO:0007669"/>
    <property type="project" value="InterPro"/>
</dbReference>
<keyword evidence="9" id="KW-1185">Reference proteome</keyword>
<organism evidence="8 9">
    <name type="scientific">Jeotgalibacillus malaysiensis</name>
    <dbReference type="NCBI Taxonomy" id="1508404"/>
    <lineage>
        <taxon>Bacteria</taxon>
        <taxon>Bacillati</taxon>
        <taxon>Bacillota</taxon>
        <taxon>Bacilli</taxon>
        <taxon>Bacillales</taxon>
        <taxon>Caryophanaceae</taxon>
        <taxon>Jeotgalibacillus</taxon>
    </lineage>
</organism>
<dbReference type="Gene3D" id="1.10.3720.10">
    <property type="entry name" value="MetI-like"/>
    <property type="match status" value="1"/>
</dbReference>
<dbReference type="OrthoDB" id="2376472at2"/>
<feature type="domain" description="ABC transmembrane type-1" evidence="7">
    <location>
        <begin position="95"/>
        <end position="291"/>
    </location>
</feature>
<dbReference type="PANTHER" id="PTHR43839:SF3">
    <property type="entry name" value="OLIGOPEPTIDE ABC TRANSPORTER, PERMEASE PROTEIN"/>
    <property type="match status" value="1"/>
</dbReference>
<comment type="subcellular location">
    <subcellularLocation>
        <location evidence="1">Membrane</location>
        <topology evidence="1">Multi-pass membrane protein</topology>
    </subcellularLocation>
</comment>
<evidence type="ECO:0000256" key="4">
    <source>
        <dbReference type="ARBA" id="ARBA00022989"/>
    </source>
</evidence>
<sequence>MNKHLTIGSIMLFMLLILTFLGPLLPVVDNGISQEGARYTDEGIEVPPFPPSAEDPLGSDREGRDVLSLIIAGAQETFMVILTIVIIRFIVSAVLGIGSFYSQTIRGFLSIWSQLFSFMPPVFFVIFFSGLPFVIFSEHRQIWLIVIIAAVEVGRTGDMIKTSMDYSANKPFFEAGIVSGCSQWTLFKSYFWPQLRLTIVTNFIGDLGRTLFLLAQFAVIGVYLQNAFWSIRGGGVETVNNSFIWPSLFINIHHDVFSAEWVVISTVSVITFTMITFYLLSSGIRHYYQKKYHQSG</sequence>
<dbReference type="GO" id="GO:0016020">
    <property type="term" value="C:membrane"/>
    <property type="evidence" value="ECO:0007669"/>
    <property type="project" value="UniProtKB-SubCell"/>
</dbReference>
<evidence type="ECO:0000313" key="8">
    <source>
        <dbReference type="EMBL" id="AJD90112.1"/>
    </source>
</evidence>
<dbReference type="SUPFAM" id="SSF161098">
    <property type="entry name" value="MetI-like"/>
    <property type="match status" value="1"/>
</dbReference>
<dbReference type="KEGG" id="jeo:JMA_07950"/>
<dbReference type="EMBL" id="CP009416">
    <property type="protein sequence ID" value="AJD90112.1"/>
    <property type="molecule type" value="Genomic_DNA"/>
</dbReference>
<keyword evidence="4 6" id="KW-1133">Transmembrane helix</keyword>
<keyword evidence="3 6" id="KW-0812">Transmembrane</keyword>
<feature type="transmembrane region" description="Helical" evidence="6">
    <location>
        <begin position="78"/>
        <end position="103"/>
    </location>
</feature>
<dbReference type="AlphaFoldDB" id="A0A0B5AN72"/>
<dbReference type="HOGENOM" id="CLU_081815_0_0_9"/>
<keyword evidence="2" id="KW-0813">Transport</keyword>
<evidence type="ECO:0000256" key="3">
    <source>
        <dbReference type="ARBA" id="ARBA00022692"/>
    </source>
</evidence>
<dbReference type="PANTHER" id="PTHR43839">
    <property type="entry name" value="OPPC IN A BINDING PROTEIN-DEPENDENT TRANSPORT SYSTEM"/>
    <property type="match status" value="1"/>
</dbReference>
<feature type="transmembrane region" description="Helical" evidence="6">
    <location>
        <begin position="115"/>
        <end position="136"/>
    </location>
</feature>
<dbReference type="STRING" id="1508404.JMA_07950"/>
<dbReference type="BioCyc" id="JESP1508404:G14D9-10012-MONOMER"/>
<feature type="transmembrane region" description="Helical" evidence="6">
    <location>
        <begin position="261"/>
        <end position="281"/>
    </location>
</feature>
<evidence type="ECO:0000313" key="9">
    <source>
        <dbReference type="Proteomes" id="UP000031449"/>
    </source>
</evidence>
<feature type="transmembrane region" description="Helical" evidence="6">
    <location>
        <begin position="211"/>
        <end position="231"/>
    </location>
</feature>
<protein>
    <recommendedName>
        <fullName evidence="7">ABC transmembrane type-1 domain-containing protein</fullName>
    </recommendedName>
</protein>
<evidence type="ECO:0000256" key="2">
    <source>
        <dbReference type="ARBA" id="ARBA00022448"/>
    </source>
</evidence>
<name>A0A0B5AN72_9BACL</name>
<reference evidence="8 9" key="1">
    <citation type="submission" date="2014-08" db="EMBL/GenBank/DDBJ databases">
        <title>Complete genome of a marine bacteria Jeotgalibacillus malaysiensis.</title>
        <authorList>
            <person name="Yaakop A.S."/>
            <person name="Chan K.-G."/>
            <person name="Goh K.M."/>
        </authorList>
    </citation>
    <scope>NUCLEOTIDE SEQUENCE [LARGE SCALE GENOMIC DNA]</scope>
    <source>
        <strain evidence="8 9">D5</strain>
    </source>
</reference>
<dbReference type="Pfam" id="PF00528">
    <property type="entry name" value="BPD_transp_1"/>
    <property type="match status" value="1"/>
</dbReference>
<accession>A0A0B5AN72</accession>
<proteinExistence type="predicted"/>
<dbReference type="InterPro" id="IPR035906">
    <property type="entry name" value="MetI-like_sf"/>
</dbReference>
<evidence type="ECO:0000256" key="6">
    <source>
        <dbReference type="SAM" id="Phobius"/>
    </source>
</evidence>
<evidence type="ECO:0000256" key="1">
    <source>
        <dbReference type="ARBA" id="ARBA00004141"/>
    </source>
</evidence>
<dbReference type="InterPro" id="IPR000515">
    <property type="entry name" value="MetI-like"/>
</dbReference>
<gene>
    <name evidence="8" type="ORF">JMA_07950</name>
</gene>
<evidence type="ECO:0000259" key="7">
    <source>
        <dbReference type="Pfam" id="PF00528"/>
    </source>
</evidence>
<dbReference type="Proteomes" id="UP000031449">
    <property type="component" value="Chromosome"/>
</dbReference>